<keyword evidence="3" id="KW-1185">Reference proteome</keyword>
<accession>A0AAX4NY75</accession>
<dbReference type="InterPro" id="IPR014830">
    <property type="entry name" value="Glycolipid_transfer_prot_dom"/>
</dbReference>
<evidence type="ECO:0000259" key="1">
    <source>
        <dbReference type="Pfam" id="PF08718"/>
    </source>
</evidence>
<dbReference type="GO" id="GO:1902387">
    <property type="term" value="F:ceramide 1-phosphate binding"/>
    <property type="evidence" value="ECO:0007669"/>
    <property type="project" value="TreeGrafter"/>
</dbReference>
<dbReference type="SUPFAM" id="SSF110004">
    <property type="entry name" value="Glycolipid transfer protein, GLTP"/>
    <property type="match status" value="1"/>
</dbReference>
<dbReference type="PANTHER" id="PTHR10219:SF43">
    <property type="entry name" value="GLYCOLIPID TRANSFER PROTEIN DOMAIN-CONTAINING PROTEIN"/>
    <property type="match status" value="1"/>
</dbReference>
<proteinExistence type="predicted"/>
<dbReference type="EMBL" id="CP151501">
    <property type="protein sequence ID" value="WZN58826.1"/>
    <property type="molecule type" value="Genomic_DNA"/>
</dbReference>
<dbReference type="GO" id="GO:0016020">
    <property type="term" value="C:membrane"/>
    <property type="evidence" value="ECO:0007669"/>
    <property type="project" value="TreeGrafter"/>
</dbReference>
<dbReference type="Proteomes" id="UP001472866">
    <property type="component" value="Chromosome 01"/>
</dbReference>
<organism evidence="2 3">
    <name type="scientific">Chloropicon roscoffensis</name>
    <dbReference type="NCBI Taxonomy" id="1461544"/>
    <lineage>
        <taxon>Eukaryota</taxon>
        <taxon>Viridiplantae</taxon>
        <taxon>Chlorophyta</taxon>
        <taxon>Chloropicophyceae</taxon>
        <taxon>Chloropicales</taxon>
        <taxon>Chloropicaceae</taxon>
        <taxon>Chloropicon</taxon>
    </lineage>
</organism>
<dbReference type="InterPro" id="IPR036497">
    <property type="entry name" value="GLTP_sf"/>
</dbReference>
<evidence type="ECO:0000313" key="3">
    <source>
        <dbReference type="Proteomes" id="UP001472866"/>
    </source>
</evidence>
<name>A0AAX4NY75_9CHLO</name>
<dbReference type="Pfam" id="PF08718">
    <property type="entry name" value="GLTP"/>
    <property type="match status" value="1"/>
</dbReference>
<dbReference type="GO" id="GO:1902388">
    <property type="term" value="F:ceramide 1-phosphate transfer activity"/>
    <property type="evidence" value="ECO:0007669"/>
    <property type="project" value="TreeGrafter"/>
</dbReference>
<dbReference type="AlphaFoldDB" id="A0AAX4NY75"/>
<reference evidence="2 3" key="1">
    <citation type="submission" date="2024-03" db="EMBL/GenBank/DDBJ databases">
        <title>Complete genome sequence of the green alga Chloropicon roscoffensis RCC1871.</title>
        <authorList>
            <person name="Lemieux C."/>
            <person name="Pombert J.-F."/>
            <person name="Otis C."/>
            <person name="Turmel M."/>
        </authorList>
    </citation>
    <scope>NUCLEOTIDE SEQUENCE [LARGE SCALE GENOMIC DNA]</scope>
    <source>
        <strain evidence="2 3">RCC1871</strain>
    </source>
</reference>
<dbReference type="GO" id="GO:0005829">
    <property type="term" value="C:cytosol"/>
    <property type="evidence" value="ECO:0007669"/>
    <property type="project" value="TreeGrafter"/>
</dbReference>
<feature type="domain" description="Glycolipid transfer protein" evidence="1">
    <location>
        <begin position="26"/>
        <end position="170"/>
    </location>
</feature>
<evidence type="ECO:0000313" key="2">
    <source>
        <dbReference type="EMBL" id="WZN58826.1"/>
    </source>
</evidence>
<gene>
    <name evidence="2" type="ORF">HKI87_01g03500</name>
</gene>
<dbReference type="PANTHER" id="PTHR10219">
    <property type="entry name" value="GLYCOLIPID TRANSFER PROTEIN-RELATED"/>
    <property type="match status" value="1"/>
</dbReference>
<sequence length="205" mass="22324">MGEGWLAEVAEAFEGIKAGLDETGDVDLGDYVRALERIPSIFDFLGSVFVFAKKDLSEKFEHLKANADGRGTVREAIRADVEAGRELAGNTKTSPEAVSRPLHRVTNGLKFLNLLLGDMLREGNDDHLRVSAKRAFSGSIEYYLAWAVKKAVAAGLYLLPSRDAFLTRIGETEETARGPAERVVAATTPVLDHVYGIYADLGIDL</sequence>
<protein>
    <submittedName>
        <fullName evidence="2">Glycolipid transfer protein</fullName>
    </submittedName>
</protein>
<dbReference type="Gene3D" id="1.10.3520.10">
    <property type="entry name" value="Glycolipid transfer protein"/>
    <property type="match status" value="1"/>
</dbReference>